<gene>
    <name evidence="1" type="ORF">ACFPIJ_56900</name>
</gene>
<reference evidence="2" key="1">
    <citation type="journal article" date="2019" name="Int. J. Syst. Evol. Microbiol.">
        <title>The Global Catalogue of Microorganisms (GCM) 10K type strain sequencing project: providing services to taxonomists for standard genome sequencing and annotation.</title>
        <authorList>
            <consortium name="The Broad Institute Genomics Platform"/>
            <consortium name="The Broad Institute Genome Sequencing Center for Infectious Disease"/>
            <person name="Wu L."/>
            <person name="Ma J."/>
        </authorList>
    </citation>
    <scope>NUCLEOTIDE SEQUENCE [LARGE SCALE GENOMIC DNA]</scope>
    <source>
        <strain evidence="2">CGMCC 4.7152</strain>
    </source>
</reference>
<evidence type="ECO:0000313" key="1">
    <source>
        <dbReference type="EMBL" id="MFC5007277.1"/>
    </source>
</evidence>
<organism evidence="1 2">
    <name type="scientific">Dactylosporangium cerinum</name>
    <dbReference type="NCBI Taxonomy" id="1434730"/>
    <lineage>
        <taxon>Bacteria</taxon>
        <taxon>Bacillati</taxon>
        <taxon>Actinomycetota</taxon>
        <taxon>Actinomycetes</taxon>
        <taxon>Micromonosporales</taxon>
        <taxon>Micromonosporaceae</taxon>
        <taxon>Dactylosporangium</taxon>
    </lineage>
</organism>
<name>A0ABV9WIB6_9ACTN</name>
<dbReference type="Proteomes" id="UP001595912">
    <property type="component" value="Unassembled WGS sequence"/>
</dbReference>
<proteinExistence type="predicted"/>
<dbReference type="RefSeq" id="WP_380127923.1">
    <property type="nucleotide sequence ID" value="NZ_JBHSIU010000121.1"/>
</dbReference>
<protein>
    <submittedName>
        <fullName evidence="1">Uncharacterized protein</fullName>
    </submittedName>
</protein>
<comment type="caution">
    <text evidence="1">The sequence shown here is derived from an EMBL/GenBank/DDBJ whole genome shotgun (WGS) entry which is preliminary data.</text>
</comment>
<evidence type="ECO:0000313" key="2">
    <source>
        <dbReference type="Proteomes" id="UP001595912"/>
    </source>
</evidence>
<keyword evidence="2" id="KW-1185">Reference proteome</keyword>
<accession>A0ABV9WIB6</accession>
<sequence>MTIERTVLVTIAVSDDIDGLLRDVAAARRRAEKADPGDRDDVVRYEALCARLESTAMEIASAGRAPVTAAEAPPDPFVRRGNVVDVFVTQPLEAGTAQWTWDAAAGVAPAAEAWRSQSGSGGRRAVEERFRGQIEAAVSDAATDRSAALSPSGVNNRVITEVLRQFVAGDPGRRRDVPVVYRDGSAASAPFPLRCLRLLDESSGPVDLELRLALLSIRHTEMDPVIDGAWLRNADVSRPRPAGQTDDFVYRASVQQLDALFGDGVDRLRIIMFQTGLDTAVVGFYRAVVDRLLRRPGSLEVVPMFYAAGGGDAGATVTQSANFEPGAVWAAG</sequence>
<dbReference type="EMBL" id="JBHSIU010000121">
    <property type="protein sequence ID" value="MFC5007277.1"/>
    <property type="molecule type" value="Genomic_DNA"/>
</dbReference>